<name>A0A6G1ZFF3_9BACT</name>
<proteinExistence type="predicted"/>
<evidence type="ECO:0008006" key="2">
    <source>
        <dbReference type="Google" id="ProtNLM"/>
    </source>
</evidence>
<dbReference type="RefSeq" id="WP_010800197.1">
    <property type="nucleotide sequence ID" value="NZ_CAJSYT010000008.1"/>
</dbReference>
<sequence length="611" mass="65756">MKSYRILSKYIAGILALTGALSGCTHEETEDGSKVPLSISASFQAYTGEVSSRGAGNPTVTIALNTTPEEYSTYGKTYQVTSTSPITFTPETQGEALTIAGSAASTPLTIYGWLDENTPVCYTNDNISVSNGNITNVQLSPAYACIGVRIKKDDQREAAGKYTIGSALQRIGTYSTNNNWNTEQAKPQLIGVSGSSTILNTDISASGGELATDLSPEYFMRIVPQQVSANFQNLFTVTLPDGTTLSVPSGRRDFPAFEPGYCYLFNVNISRDAELQIEGIETITMNSRVDVAAIDVQKARLGIYTLEDLKAFRDAVNNRGDLARWTSIDTETGKDVINLYMDIDLKNEEWIPIQSFDGIFNGNGHTISNLNLSATKPSGYLGFFSAANSNSEIKGLTIDGVTMTGDNRPVGAIGAIAGESTGSITDCHVKGRIQLIAGQYAGGIVGIYEGYYTNGKILAACTVQAEGGSITGKDSRGAGCIVGIVSENSYVIGCIAHDITLSIQQNASLGAIAGMIQGEKVFCCLMYNCQVDKPDYAGAVFYGMKECYYYNVFGISSDQYMKSSLEELSEESFINDLNYYINSLGLFACHYKASPTPSETGPTIHMKYYYE</sequence>
<evidence type="ECO:0000313" key="1">
    <source>
        <dbReference type="EMBL" id="MRY12667.1"/>
    </source>
</evidence>
<organism evidence="1">
    <name type="scientific">Parabacteroides goldsteinii</name>
    <dbReference type="NCBI Taxonomy" id="328812"/>
    <lineage>
        <taxon>Bacteria</taxon>
        <taxon>Pseudomonadati</taxon>
        <taxon>Bacteroidota</taxon>
        <taxon>Bacteroidia</taxon>
        <taxon>Bacteroidales</taxon>
        <taxon>Tannerellaceae</taxon>
        <taxon>Parabacteroides</taxon>
    </lineage>
</organism>
<dbReference type="AlphaFoldDB" id="A0A6G1ZFF3"/>
<reference evidence="1" key="1">
    <citation type="journal article" date="2019" name="Nat. Med.">
        <title>A library of human gut bacterial isolates paired with longitudinal multiomics data enables mechanistic microbiome research.</title>
        <authorList>
            <person name="Poyet M."/>
            <person name="Groussin M."/>
            <person name="Gibbons S.M."/>
            <person name="Avila-Pacheco J."/>
            <person name="Jiang X."/>
            <person name="Kearney S.M."/>
            <person name="Perrotta A.R."/>
            <person name="Berdy B."/>
            <person name="Zhao S."/>
            <person name="Lieberman T.D."/>
            <person name="Swanson P.K."/>
            <person name="Smith M."/>
            <person name="Roesemann S."/>
            <person name="Alexander J.E."/>
            <person name="Rich S.A."/>
            <person name="Livny J."/>
            <person name="Vlamakis H."/>
            <person name="Clish C."/>
            <person name="Bullock K."/>
            <person name="Deik A."/>
            <person name="Scott J."/>
            <person name="Pierce K.A."/>
            <person name="Xavier R.J."/>
            <person name="Alm E.J."/>
        </authorList>
    </citation>
    <scope>NUCLEOTIDE SEQUENCE</scope>
    <source>
        <strain evidence="1">BIOML-A4</strain>
    </source>
</reference>
<comment type="caution">
    <text evidence="1">The sequence shown here is derived from an EMBL/GenBank/DDBJ whole genome shotgun (WGS) entry which is preliminary data.</text>
</comment>
<dbReference type="EMBL" id="WKLP01000021">
    <property type="protein sequence ID" value="MRY12667.1"/>
    <property type="molecule type" value="Genomic_DNA"/>
</dbReference>
<dbReference type="Gene3D" id="2.160.20.110">
    <property type="match status" value="1"/>
</dbReference>
<dbReference type="Gene3D" id="2.60.40.2630">
    <property type="match status" value="1"/>
</dbReference>
<gene>
    <name evidence="1" type="ORF">GKE01_14475</name>
</gene>
<dbReference type="PROSITE" id="PS51257">
    <property type="entry name" value="PROKAR_LIPOPROTEIN"/>
    <property type="match status" value="1"/>
</dbReference>
<accession>A0A6G1ZFF3</accession>
<protein>
    <recommendedName>
        <fullName evidence="2">GLUG domain-containing protein</fullName>
    </recommendedName>
</protein>